<keyword evidence="4" id="KW-0689">Ribosomal protein</keyword>
<dbReference type="SUPFAM" id="SSF110324">
    <property type="entry name" value="Ribosomal L27 protein-like"/>
    <property type="match status" value="1"/>
</dbReference>
<evidence type="ECO:0000313" key="10">
    <source>
        <dbReference type="EMBL" id="KAK2155096.1"/>
    </source>
</evidence>
<keyword evidence="11" id="KW-1185">Reference proteome</keyword>
<dbReference type="PANTHER" id="PTHR15893:SF0">
    <property type="entry name" value="LARGE RIBOSOMAL SUBUNIT PROTEIN BL27M"/>
    <property type="match status" value="1"/>
</dbReference>
<sequence>MALPLQSFLGSLKYNLLSNRVVLQSTVRFASKKASGANRNKQEKTTPKRRGPKKYVGDYVEKGMILYKQLGLKYYPGENVGCGRDLTLFALEAGRIVMSREKLSPYPSSPLYDYINNGKTIYKLFYNVIPDPQPKIFKLVSRT</sequence>
<dbReference type="GO" id="GO:0003735">
    <property type="term" value="F:structural constituent of ribosome"/>
    <property type="evidence" value="ECO:0007669"/>
    <property type="project" value="InterPro"/>
</dbReference>
<dbReference type="PRINTS" id="PR00063">
    <property type="entry name" value="RIBOSOMALL27"/>
</dbReference>
<evidence type="ECO:0000256" key="1">
    <source>
        <dbReference type="ARBA" id="ARBA00004173"/>
    </source>
</evidence>
<dbReference type="FunFam" id="2.40.50.100:FF:000031">
    <property type="entry name" value="39S ribosomal protein L27, mitochondrial"/>
    <property type="match status" value="1"/>
</dbReference>
<comment type="caution">
    <text evidence="10">The sequence shown here is derived from an EMBL/GenBank/DDBJ whole genome shotgun (WGS) entry which is preliminary data.</text>
</comment>
<evidence type="ECO:0000256" key="2">
    <source>
        <dbReference type="ARBA" id="ARBA00010797"/>
    </source>
</evidence>
<protein>
    <recommendedName>
        <fullName evidence="7">Large ribosomal subunit protein bL27m</fullName>
    </recommendedName>
    <alternativeName>
        <fullName evidence="8">39S ribosomal protein L27, mitochondrial</fullName>
    </alternativeName>
</protein>
<evidence type="ECO:0000313" key="11">
    <source>
        <dbReference type="Proteomes" id="UP001208570"/>
    </source>
</evidence>
<keyword evidence="6" id="KW-0687">Ribonucleoprotein</keyword>
<dbReference type="Pfam" id="PF01016">
    <property type="entry name" value="Ribosomal_L27"/>
    <property type="match status" value="1"/>
</dbReference>
<organism evidence="10 11">
    <name type="scientific">Paralvinella palmiformis</name>
    <dbReference type="NCBI Taxonomy" id="53620"/>
    <lineage>
        <taxon>Eukaryota</taxon>
        <taxon>Metazoa</taxon>
        <taxon>Spiralia</taxon>
        <taxon>Lophotrochozoa</taxon>
        <taxon>Annelida</taxon>
        <taxon>Polychaeta</taxon>
        <taxon>Sedentaria</taxon>
        <taxon>Canalipalpata</taxon>
        <taxon>Terebellida</taxon>
        <taxon>Terebelliformia</taxon>
        <taxon>Alvinellidae</taxon>
        <taxon>Paralvinella</taxon>
    </lineage>
</organism>
<dbReference type="GO" id="GO:0006412">
    <property type="term" value="P:translation"/>
    <property type="evidence" value="ECO:0007669"/>
    <property type="project" value="InterPro"/>
</dbReference>
<keyword evidence="3" id="KW-0809">Transit peptide</keyword>
<evidence type="ECO:0000256" key="5">
    <source>
        <dbReference type="ARBA" id="ARBA00023128"/>
    </source>
</evidence>
<dbReference type="GO" id="GO:0005762">
    <property type="term" value="C:mitochondrial large ribosomal subunit"/>
    <property type="evidence" value="ECO:0007669"/>
    <property type="project" value="TreeGrafter"/>
</dbReference>
<evidence type="ECO:0000256" key="9">
    <source>
        <dbReference type="SAM" id="MobiDB-lite"/>
    </source>
</evidence>
<dbReference type="InterPro" id="IPR001684">
    <property type="entry name" value="Ribosomal_bL27"/>
</dbReference>
<proteinExistence type="inferred from homology"/>
<dbReference type="Gene3D" id="2.40.50.100">
    <property type="match status" value="1"/>
</dbReference>
<evidence type="ECO:0000256" key="7">
    <source>
        <dbReference type="ARBA" id="ARBA00035267"/>
    </source>
</evidence>
<reference evidence="10" key="1">
    <citation type="journal article" date="2023" name="Mol. Biol. Evol.">
        <title>Third-Generation Sequencing Reveals the Adaptive Role of the Epigenome in Three Deep-Sea Polychaetes.</title>
        <authorList>
            <person name="Perez M."/>
            <person name="Aroh O."/>
            <person name="Sun Y."/>
            <person name="Lan Y."/>
            <person name="Juniper S.K."/>
            <person name="Young C.R."/>
            <person name="Angers B."/>
            <person name="Qian P.Y."/>
        </authorList>
    </citation>
    <scope>NUCLEOTIDE SEQUENCE</scope>
    <source>
        <strain evidence="10">P08H-3</strain>
    </source>
</reference>
<dbReference type="GO" id="GO:0005743">
    <property type="term" value="C:mitochondrial inner membrane"/>
    <property type="evidence" value="ECO:0007669"/>
    <property type="project" value="UniProtKB-ARBA"/>
</dbReference>
<dbReference type="AlphaFoldDB" id="A0AAD9N4V6"/>
<evidence type="ECO:0000256" key="4">
    <source>
        <dbReference type="ARBA" id="ARBA00022980"/>
    </source>
</evidence>
<dbReference type="PANTHER" id="PTHR15893">
    <property type="entry name" value="RIBOSOMAL PROTEIN L27"/>
    <property type="match status" value="1"/>
</dbReference>
<comment type="similarity">
    <text evidence="2">Belongs to the bacterial ribosomal protein bL27 family.</text>
</comment>
<gene>
    <name evidence="10" type="ORF">LSH36_249g01090</name>
</gene>
<dbReference type="Proteomes" id="UP001208570">
    <property type="component" value="Unassembled WGS sequence"/>
</dbReference>
<evidence type="ECO:0000256" key="8">
    <source>
        <dbReference type="ARBA" id="ARBA00076963"/>
    </source>
</evidence>
<name>A0AAD9N4V6_9ANNE</name>
<comment type="subcellular location">
    <subcellularLocation>
        <location evidence="1">Mitochondrion</location>
    </subcellularLocation>
</comment>
<keyword evidence="5" id="KW-0496">Mitochondrion</keyword>
<feature type="region of interest" description="Disordered" evidence="9">
    <location>
        <begin position="33"/>
        <end position="54"/>
    </location>
</feature>
<evidence type="ECO:0000256" key="3">
    <source>
        <dbReference type="ARBA" id="ARBA00022946"/>
    </source>
</evidence>
<dbReference type="EMBL" id="JAODUP010000249">
    <property type="protein sequence ID" value="KAK2155096.1"/>
    <property type="molecule type" value="Genomic_DNA"/>
</dbReference>
<evidence type="ECO:0000256" key="6">
    <source>
        <dbReference type="ARBA" id="ARBA00023274"/>
    </source>
</evidence>
<accession>A0AAD9N4V6</accession>